<dbReference type="EC" id="2.3.1.129" evidence="10"/>
<dbReference type="UniPathway" id="UPA00359">
    <property type="reaction ID" value="UER00477"/>
</dbReference>
<evidence type="ECO:0000256" key="10">
    <source>
        <dbReference type="HAMAP-Rule" id="MF_00387"/>
    </source>
</evidence>
<protein>
    <recommendedName>
        <fullName evidence="10">Acyl-[acyl-carrier-protein]--UDP-N-acetylglucosamine O-acyltransferase</fullName>
        <shortName evidence="10">UDP-N-acetylglucosamine acyltransferase</shortName>
        <ecNumber evidence="10">2.3.1.129</ecNumber>
    </recommendedName>
</protein>
<keyword evidence="7 10" id="KW-0443">Lipid metabolism</keyword>
<evidence type="ECO:0000259" key="11">
    <source>
        <dbReference type="Pfam" id="PF13720"/>
    </source>
</evidence>
<proteinExistence type="inferred from homology"/>
<gene>
    <name evidence="10" type="primary">lpxA</name>
    <name evidence="12" type="ORF">BTN49_2861</name>
</gene>
<comment type="subcellular location">
    <subcellularLocation>
        <location evidence="1 10">Cytoplasm</location>
    </subcellularLocation>
</comment>
<evidence type="ECO:0000256" key="4">
    <source>
        <dbReference type="ARBA" id="ARBA00022556"/>
    </source>
</evidence>
<keyword evidence="13" id="KW-1185">Reference proteome</keyword>
<keyword evidence="4 10" id="KW-0441">Lipid A biosynthesis</keyword>
<dbReference type="GO" id="GO:0008780">
    <property type="term" value="F:acyl-[acyl-carrier-protein]-UDP-N-acetylglucosamine O-acyltransferase activity"/>
    <property type="evidence" value="ECO:0007669"/>
    <property type="project" value="UniProtKB-UniRule"/>
</dbReference>
<dbReference type="CDD" id="cd03351">
    <property type="entry name" value="LbH_UDP-GlcNAc_AT"/>
    <property type="match status" value="1"/>
</dbReference>
<comment type="subunit">
    <text evidence="10">Homotrimer.</text>
</comment>
<dbReference type="NCBIfam" id="TIGR01852">
    <property type="entry name" value="lipid_A_lpxA"/>
    <property type="match status" value="1"/>
</dbReference>
<dbReference type="InterPro" id="IPR011004">
    <property type="entry name" value="Trimer_LpxA-like_sf"/>
</dbReference>
<evidence type="ECO:0000256" key="1">
    <source>
        <dbReference type="ARBA" id="ARBA00004496"/>
    </source>
</evidence>
<keyword evidence="5 10" id="KW-0808">Transferase</keyword>
<evidence type="ECO:0000313" key="13">
    <source>
        <dbReference type="Proteomes" id="UP000219020"/>
    </source>
</evidence>
<feature type="domain" description="UDP N-acetylglucosamine O-acyltransferase C-terminal" evidence="11">
    <location>
        <begin position="188"/>
        <end position="269"/>
    </location>
</feature>
<comment type="pathway">
    <text evidence="10">Glycolipid biosynthesis; lipid IV(A) biosynthesis; lipid IV(A) from (3R)-3-hydroxytetradecanoyl-[acyl-carrier-protein] and UDP-N-acetyl-alpha-D-glucosamine: step 1/6.</text>
</comment>
<dbReference type="Gene3D" id="1.20.1180.10">
    <property type="entry name" value="Udp N-acetylglucosamine O-acyltransferase, C-terminal domain"/>
    <property type="match status" value="1"/>
</dbReference>
<organism evidence="12 13">
    <name type="scientific">Candidatus Enterovibrio escicola</name>
    <dbReference type="NCBI Taxonomy" id="1927127"/>
    <lineage>
        <taxon>Bacteria</taxon>
        <taxon>Pseudomonadati</taxon>
        <taxon>Pseudomonadota</taxon>
        <taxon>Gammaproteobacteria</taxon>
        <taxon>Vibrionales</taxon>
        <taxon>Vibrionaceae</taxon>
        <taxon>Enterovibrio</taxon>
    </lineage>
</organism>
<evidence type="ECO:0000256" key="3">
    <source>
        <dbReference type="ARBA" id="ARBA00022516"/>
    </source>
</evidence>
<evidence type="ECO:0000256" key="7">
    <source>
        <dbReference type="ARBA" id="ARBA00023098"/>
    </source>
</evidence>
<comment type="function">
    <text evidence="9 10">Involved in the biosynthesis of lipid A, a phosphorylated glycolipid that anchors the lipopolysaccharide to the outer membrane of the cell.</text>
</comment>
<dbReference type="EMBL" id="NBYY01000034">
    <property type="protein sequence ID" value="PCS21322.1"/>
    <property type="molecule type" value="Genomic_DNA"/>
</dbReference>
<dbReference type="InterPro" id="IPR018357">
    <property type="entry name" value="Hexapep_transf_CS"/>
</dbReference>
<dbReference type="SUPFAM" id="SSF51161">
    <property type="entry name" value="Trimeric LpxA-like enzymes"/>
    <property type="match status" value="1"/>
</dbReference>
<keyword evidence="6 10" id="KW-0677">Repeat</keyword>
<dbReference type="GO" id="GO:0016020">
    <property type="term" value="C:membrane"/>
    <property type="evidence" value="ECO:0007669"/>
    <property type="project" value="GOC"/>
</dbReference>
<dbReference type="Pfam" id="PF00132">
    <property type="entry name" value="Hexapep"/>
    <property type="match status" value="1"/>
</dbReference>
<evidence type="ECO:0000256" key="8">
    <source>
        <dbReference type="ARBA" id="ARBA00023315"/>
    </source>
</evidence>
<dbReference type="InterPro" id="IPR037157">
    <property type="entry name" value="Acetyltransf_C_sf"/>
</dbReference>
<dbReference type="GO" id="GO:0009245">
    <property type="term" value="P:lipid A biosynthetic process"/>
    <property type="evidence" value="ECO:0007669"/>
    <property type="project" value="UniProtKB-UniRule"/>
</dbReference>
<reference evidence="13" key="1">
    <citation type="submission" date="2017-04" db="EMBL/GenBank/DDBJ databases">
        <title>Genome evolution of the luminous symbionts of deep sea anglerfish.</title>
        <authorList>
            <person name="Hendry T.A."/>
        </authorList>
    </citation>
    <scope>NUCLEOTIDE SEQUENCE [LARGE SCALE GENOMIC DNA]</scope>
</reference>
<comment type="similarity">
    <text evidence="10">Belongs to the transferase hexapeptide repeat family. LpxA subfamily.</text>
</comment>
<dbReference type="FunFam" id="2.160.10.10:FF:000003">
    <property type="entry name" value="Acyl-[acyl-carrier-protein]--UDP-N-acetylglucosamine O-acyltransferase"/>
    <property type="match status" value="1"/>
</dbReference>
<dbReference type="InterPro" id="IPR029098">
    <property type="entry name" value="Acetyltransf_C"/>
</dbReference>
<dbReference type="GO" id="GO:0005737">
    <property type="term" value="C:cytoplasm"/>
    <property type="evidence" value="ECO:0007669"/>
    <property type="project" value="UniProtKB-SubCell"/>
</dbReference>
<evidence type="ECO:0000256" key="9">
    <source>
        <dbReference type="ARBA" id="ARBA00056633"/>
    </source>
</evidence>
<dbReference type="HAMAP" id="MF_00387">
    <property type="entry name" value="LpxA"/>
    <property type="match status" value="1"/>
</dbReference>
<keyword evidence="2 10" id="KW-0963">Cytoplasm</keyword>
<dbReference type="Gene3D" id="2.160.10.10">
    <property type="entry name" value="Hexapeptide repeat proteins"/>
    <property type="match status" value="1"/>
</dbReference>
<dbReference type="AlphaFoldDB" id="A0A2A5SZI9"/>
<dbReference type="PANTHER" id="PTHR43480:SF1">
    <property type="entry name" value="ACYL-[ACYL-CARRIER-PROTEIN]--UDP-N-ACETYLGLUCOSAMINE O-ACYLTRANSFERASE, MITOCHONDRIAL-RELATED"/>
    <property type="match status" value="1"/>
</dbReference>
<evidence type="ECO:0000256" key="2">
    <source>
        <dbReference type="ARBA" id="ARBA00022490"/>
    </source>
</evidence>
<keyword evidence="3 10" id="KW-0444">Lipid biosynthesis</keyword>
<accession>A0A2A5SZI9</accession>
<name>A0A2A5SZI9_9GAMM</name>
<dbReference type="PIRSF" id="PIRSF000456">
    <property type="entry name" value="UDP-GlcNAc_acltr"/>
    <property type="match status" value="1"/>
</dbReference>
<dbReference type="InterPro" id="IPR010137">
    <property type="entry name" value="Lipid_A_LpxA"/>
</dbReference>
<dbReference type="NCBIfam" id="NF003657">
    <property type="entry name" value="PRK05289.1"/>
    <property type="match status" value="1"/>
</dbReference>
<evidence type="ECO:0000313" key="12">
    <source>
        <dbReference type="EMBL" id="PCS21322.1"/>
    </source>
</evidence>
<dbReference type="Proteomes" id="UP000219020">
    <property type="component" value="Unassembled WGS sequence"/>
</dbReference>
<comment type="catalytic activity">
    <reaction evidence="10">
        <text>a (3R)-hydroxyacyl-[ACP] + UDP-N-acetyl-alpha-D-glucosamine = a UDP-3-O-[(3R)-3-hydroxyacyl]-N-acetyl-alpha-D-glucosamine + holo-[ACP]</text>
        <dbReference type="Rhea" id="RHEA:67812"/>
        <dbReference type="Rhea" id="RHEA-COMP:9685"/>
        <dbReference type="Rhea" id="RHEA-COMP:9945"/>
        <dbReference type="ChEBI" id="CHEBI:57705"/>
        <dbReference type="ChEBI" id="CHEBI:64479"/>
        <dbReference type="ChEBI" id="CHEBI:78827"/>
        <dbReference type="ChEBI" id="CHEBI:173225"/>
        <dbReference type="EC" id="2.3.1.129"/>
    </reaction>
</comment>
<dbReference type="Pfam" id="PF13720">
    <property type="entry name" value="Acetyltransf_11"/>
    <property type="match status" value="1"/>
</dbReference>
<keyword evidence="8 10" id="KW-0012">Acyltransferase</keyword>
<dbReference type="PANTHER" id="PTHR43480">
    <property type="entry name" value="ACYL-[ACYL-CARRIER-PROTEIN]--UDP-N-ACETYLGLUCOSAMINE O-ACYLTRANSFERASE"/>
    <property type="match status" value="1"/>
</dbReference>
<dbReference type="PROSITE" id="PS00101">
    <property type="entry name" value="HEXAPEP_TRANSFERASES"/>
    <property type="match status" value="1"/>
</dbReference>
<dbReference type="InterPro" id="IPR001451">
    <property type="entry name" value="Hexapep"/>
</dbReference>
<comment type="caution">
    <text evidence="12">The sequence shown here is derived from an EMBL/GenBank/DDBJ whole genome shotgun (WGS) entry which is preliminary data.</text>
</comment>
<evidence type="ECO:0000256" key="5">
    <source>
        <dbReference type="ARBA" id="ARBA00022679"/>
    </source>
</evidence>
<sequence>MCQKRILIVIHETVQIHPTAIIEEGVILGINVKIGAFSCIGTGVEIGRGTDVKTHVVIKGLTKIGRDNKIFQFASLGEECQDLKYSGELTALEIGDRNTIRESVTMHRGTIQGGGVTKVGSDNLFMVNAHIAHDCIIGNRCILANNATLAGHVTVDDFVIVGGMTAIHQFCTIGSYSLLGGGSIVVKDVPPYVMVQGNHCAPFGINIEGLKRCGFEKNVIKAIRMVYKELYRSGKTLEEAKHKITEMAKGEEALKLFIRFFEKSRRGIIR</sequence>
<evidence type="ECO:0000256" key="6">
    <source>
        <dbReference type="ARBA" id="ARBA00022737"/>
    </source>
</evidence>